<evidence type="ECO:0000313" key="8">
    <source>
        <dbReference type="EMBL" id="MTD12773.1"/>
    </source>
</evidence>
<feature type="chain" id="PRO_5038669297" evidence="6">
    <location>
        <begin position="28"/>
        <end position="443"/>
    </location>
</feature>
<accession>A0A7K1FHL4</accession>
<keyword evidence="4" id="KW-0029">Amino-acid transport</keyword>
<dbReference type="RefSeq" id="WP_154766770.1">
    <property type="nucleotide sequence ID" value="NZ_WLYK01000001.1"/>
</dbReference>
<sequence>MKSTLSRAARFGPLALAALLVTGCTTASETSTSTSTAATSAAETSAESSATSAGSSEGSATSEASTSEATGSAAAPTGDPIVIGHTAGMTGFMSVFDIPVEQGMQMAIDDINAAGGVLGRPLELVTNDNATDPTRIQTAAREIIEQGADFIVPSCDFDIGAPAAREALAANIVAIGCAGGPQFGYDGIGANTYNTHISSPAEGSVMATWAFEQGYTNPYVIVDDTLEYSQVAAESFITQWEALGGTIAGQDTFQSGDTSAASQVTGIQQAQPDLIVAGSYPPGGATLIQQIRSAGIETDMMGLQAFDGTYWLESIPNLSNFFIPATASMYGDDPRADINAFFERIETETGEPAASGFYPLSGYSSVQALATAIEEAGSTDTAAVEAALNSFTDEPLLIGSTTYTDTCHIPSARPQLVLEYTDGRPAVVAQDVVVTEVPGGNPC</sequence>
<feature type="region of interest" description="Disordered" evidence="5">
    <location>
        <begin position="29"/>
        <end position="78"/>
    </location>
</feature>
<evidence type="ECO:0000256" key="5">
    <source>
        <dbReference type="SAM" id="MobiDB-lite"/>
    </source>
</evidence>
<comment type="caution">
    <text evidence="8">The sequence shown here is derived from an EMBL/GenBank/DDBJ whole genome shotgun (WGS) entry which is preliminary data.</text>
</comment>
<evidence type="ECO:0000256" key="3">
    <source>
        <dbReference type="ARBA" id="ARBA00022729"/>
    </source>
</evidence>
<dbReference type="PANTHER" id="PTHR30483:SF6">
    <property type="entry name" value="PERIPLASMIC BINDING PROTEIN OF ABC TRANSPORTER FOR NATURAL AMINO ACIDS"/>
    <property type="match status" value="1"/>
</dbReference>
<evidence type="ECO:0000259" key="7">
    <source>
        <dbReference type="Pfam" id="PF13458"/>
    </source>
</evidence>
<evidence type="ECO:0000256" key="4">
    <source>
        <dbReference type="ARBA" id="ARBA00022970"/>
    </source>
</evidence>
<keyword evidence="9" id="KW-1185">Reference proteome</keyword>
<dbReference type="EMBL" id="WLYK01000001">
    <property type="protein sequence ID" value="MTD12773.1"/>
    <property type="molecule type" value="Genomic_DNA"/>
</dbReference>
<dbReference type="SUPFAM" id="SSF53822">
    <property type="entry name" value="Periplasmic binding protein-like I"/>
    <property type="match status" value="1"/>
</dbReference>
<proteinExistence type="inferred from homology"/>
<keyword evidence="2" id="KW-0813">Transport</keyword>
<evidence type="ECO:0000256" key="2">
    <source>
        <dbReference type="ARBA" id="ARBA00022448"/>
    </source>
</evidence>
<evidence type="ECO:0000256" key="6">
    <source>
        <dbReference type="SAM" id="SignalP"/>
    </source>
</evidence>
<comment type="similarity">
    <text evidence="1">Belongs to the leucine-binding protein family.</text>
</comment>
<dbReference type="InterPro" id="IPR028081">
    <property type="entry name" value="Leu-bd"/>
</dbReference>
<evidence type="ECO:0000256" key="1">
    <source>
        <dbReference type="ARBA" id="ARBA00010062"/>
    </source>
</evidence>
<dbReference type="InterPro" id="IPR028082">
    <property type="entry name" value="Peripla_BP_I"/>
</dbReference>
<feature type="domain" description="Leucine-binding protein" evidence="7">
    <location>
        <begin position="80"/>
        <end position="408"/>
    </location>
</feature>
<name>A0A7K1FHL4_9ACTN</name>
<protein>
    <submittedName>
        <fullName evidence="8">ABC transporter substrate-binding protein</fullName>
    </submittedName>
</protein>
<keyword evidence="3 6" id="KW-0732">Signal</keyword>
<dbReference type="GO" id="GO:0006865">
    <property type="term" value="P:amino acid transport"/>
    <property type="evidence" value="ECO:0007669"/>
    <property type="project" value="UniProtKB-KW"/>
</dbReference>
<dbReference type="PRINTS" id="PR00337">
    <property type="entry name" value="LEUILEVALBP"/>
</dbReference>
<dbReference type="PANTHER" id="PTHR30483">
    <property type="entry name" value="LEUCINE-SPECIFIC-BINDING PROTEIN"/>
    <property type="match status" value="1"/>
</dbReference>
<dbReference type="AlphaFoldDB" id="A0A7K1FHL4"/>
<gene>
    <name evidence="8" type="ORF">GIS00_02290</name>
</gene>
<feature type="compositionally biased region" description="Low complexity" evidence="5">
    <location>
        <begin position="29"/>
        <end position="75"/>
    </location>
</feature>
<dbReference type="InterPro" id="IPR000709">
    <property type="entry name" value="Leu_Ile_Val-bd"/>
</dbReference>
<dbReference type="Gene3D" id="3.40.50.2300">
    <property type="match status" value="2"/>
</dbReference>
<dbReference type="Proteomes" id="UP000460221">
    <property type="component" value="Unassembled WGS sequence"/>
</dbReference>
<dbReference type="InterPro" id="IPR051010">
    <property type="entry name" value="BCAA_transport"/>
</dbReference>
<feature type="signal peptide" evidence="6">
    <location>
        <begin position="1"/>
        <end position="27"/>
    </location>
</feature>
<organism evidence="8 9">
    <name type="scientific">Nakamurella alba</name>
    <dbReference type="NCBI Taxonomy" id="2665158"/>
    <lineage>
        <taxon>Bacteria</taxon>
        <taxon>Bacillati</taxon>
        <taxon>Actinomycetota</taxon>
        <taxon>Actinomycetes</taxon>
        <taxon>Nakamurellales</taxon>
        <taxon>Nakamurellaceae</taxon>
        <taxon>Nakamurella</taxon>
    </lineage>
</organism>
<evidence type="ECO:0000313" key="9">
    <source>
        <dbReference type="Proteomes" id="UP000460221"/>
    </source>
</evidence>
<reference evidence="8 9" key="1">
    <citation type="submission" date="2019-11" db="EMBL/GenBank/DDBJ databases">
        <authorList>
            <person name="Jiang L.-Q."/>
        </authorList>
    </citation>
    <scope>NUCLEOTIDE SEQUENCE [LARGE SCALE GENOMIC DNA]</scope>
    <source>
        <strain evidence="8 9">YIM 132087</strain>
    </source>
</reference>
<dbReference type="PROSITE" id="PS51257">
    <property type="entry name" value="PROKAR_LIPOPROTEIN"/>
    <property type="match status" value="1"/>
</dbReference>
<dbReference type="Pfam" id="PF13458">
    <property type="entry name" value="Peripla_BP_6"/>
    <property type="match status" value="1"/>
</dbReference>